<sequence length="297" mass="32063">AARNEVQAALSNFRFSSTDVSASASTSVASSGRYYEMDDDASTCSSSEACSRRPSVQRTSSAPEPSASAPVLFVEPTGPSSERPSLARACSESLASGVLERRRHKCPSDGQVLPMNLMLDLADLPKTMGAGNVGLLRAARRALIEPQGFDWGRPIPASAPASAANSTFLEPRTRPTETSSHGVPADQTKHVSPTESIRGTSRTSSATTTPSKTCFILRHWNRPASSYESEWDWALAGNARATHEAMRFSQFKETKEPVHDIWQQLPDWVSRRSSVGGRDADLSLRGPSLHQSLASFK</sequence>
<feature type="compositionally biased region" description="Low complexity" evidence="1">
    <location>
        <begin position="200"/>
        <end position="209"/>
    </location>
</feature>
<dbReference type="AlphaFoldDB" id="A0A317XSN5"/>
<feature type="non-terminal residue" evidence="2">
    <location>
        <position position="1"/>
    </location>
</feature>
<proteinExistence type="predicted"/>
<evidence type="ECO:0000256" key="1">
    <source>
        <dbReference type="SAM" id="MobiDB-lite"/>
    </source>
</evidence>
<evidence type="ECO:0000313" key="2">
    <source>
        <dbReference type="EMBL" id="PWZ01374.1"/>
    </source>
</evidence>
<feature type="non-terminal residue" evidence="2">
    <location>
        <position position="297"/>
    </location>
</feature>
<accession>A0A317XSN5</accession>
<protein>
    <submittedName>
        <fullName evidence="2">Uncharacterized protein</fullName>
    </submittedName>
</protein>
<gene>
    <name evidence="2" type="ORF">BCV70DRAFT_148662</name>
</gene>
<dbReference type="InParanoid" id="A0A317XSN5"/>
<feature type="region of interest" description="Disordered" evidence="1">
    <location>
        <begin position="154"/>
        <end position="209"/>
    </location>
</feature>
<keyword evidence="3" id="KW-1185">Reference proteome</keyword>
<reference evidence="2 3" key="1">
    <citation type="journal article" date="2018" name="Mol. Biol. Evol.">
        <title>Broad Genomic Sampling Reveals a Smut Pathogenic Ancestry of the Fungal Clade Ustilaginomycotina.</title>
        <authorList>
            <person name="Kijpornyongpan T."/>
            <person name="Mondo S.J."/>
            <person name="Barry K."/>
            <person name="Sandor L."/>
            <person name="Lee J."/>
            <person name="Lipzen A."/>
            <person name="Pangilinan J."/>
            <person name="LaButti K."/>
            <person name="Hainaut M."/>
            <person name="Henrissat B."/>
            <person name="Grigoriev I.V."/>
            <person name="Spatafora J.W."/>
            <person name="Aime M.C."/>
        </authorList>
    </citation>
    <scope>NUCLEOTIDE SEQUENCE [LARGE SCALE GENOMIC DNA]</scope>
    <source>
        <strain evidence="2 3">MCA 3645</strain>
    </source>
</reference>
<feature type="compositionally biased region" description="Polar residues" evidence="1">
    <location>
        <begin position="42"/>
        <end position="59"/>
    </location>
</feature>
<evidence type="ECO:0000313" key="3">
    <source>
        <dbReference type="Proteomes" id="UP000246740"/>
    </source>
</evidence>
<dbReference type="Proteomes" id="UP000246740">
    <property type="component" value="Unassembled WGS sequence"/>
</dbReference>
<feature type="compositionally biased region" description="Low complexity" evidence="1">
    <location>
        <begin position="18"/>
        <end position="31"/>
    </location>
</feature>
<name>A0A317XSN5_9BASI</name>
<feature type="region of interest" description="Disordered" evidence="1">
    <location>
        <begin position="18"/>
        <end position="87"/>
    </location>
</feature>
<feature type="compositionally biased region" description="Polar residues" evidence="1">
    <location>
        <begin position="190"/>
        <end position="199"/>
    </location>
</feature>
<organism evidence="2 3">
    <name type="scientific">Testicularia cyperi</name>
    <dbReference type="NCBI Taxonomy" id="1882483"/>
    <lineage>
        <taxon>Eukaryota</taxon>
        <taxon>Fungi</taxon>
        <taxon>Dikarya</taxon>
        <taxon>Basidiomycota</taxon>
        <taxon>Ustilaginomycotina</taxon>
        <taxon>Ustilaginomycetes</taxon>
        <taxon>Ustilaginales</taxon>
        <taxon>Anthracoideaceae</taxon>
        <taxon>Testicularia</taxon>
    </lineage>
</organism>
<feature type="compositionally biased region" description="Low complexity" evidence="1">
    <location>
        <begin position="60"/>
        <end position="70"/>
    </location>
</feature>
<dbReference type="EMBL" id="KZ819190">
    <property type="protein sequence ID" value="PWZ01374.1"/>
    <property type="molecule type" value="Genomic_DNA"/>
</dbReference>
<dbReference type="OrthoDB" id="2554281at2759"/>